<dbReference type="InterPro" id="IPR051310">
    <property type="entry name" value="MCP_chemotaxis"/>
</dbReference>
<dbReference type="InterPro" id="IPR004089">
    <property type="entry name" value="MCPsignal_dom"/>
</dbReference>
<evidence type="ECO:0000259" key="7">
    <source>
        <dbReference type="PROSITE" id="PS50885"/>
    </source>
</evidence>
<dbReference type="SMART" id="SM00283">
    <property type="entry name" value="MA"/>
    <property type="match status" value="1"/>
</dbReference>
<keyword evidence="9" id="KW-1185">Reference proteome</keyword>
<dbReference type="InterPro" id="IPR004090">
    <property type="entry name" value="Chemotax_Me-accpt_rcpt"/>
</dbReference>
<evidence type="ECO:0000313" key="9">
    <source>
        <dbReference type="Proteomes" id="UP000247515"/>
    </source>
</evidence>
<comment type="similarity">
    <text evidence="2">Belongs to the methyl-accepting chemotaxis (MCP) protein family.</text>
</comment>
<feature type="compositionally biased region" description="Low complexity" evidence="4">
    <location>
        <begin position="573"/>
        <end position="585"/>
    </location>
</feature>
<accession>A0ABX5MXK7</accession>
<dbReference type="SMART" id="SM00304">
    <property type="entry name" value="HAMP"/>
    <property type="match status" value="1"/>
</dbReference>
<evidence type="ECO:0000256" key="2">
    <source>
        <dbReference type="ARBA" id="ARBA00029447"/>
    </source>
</evidence>
<evidence type="ECO:0000256" key="4">
    <source>
        <dbReference type="SAM" id="MobiDB-lite"/>
    </source>
</evidence>
<dbReference type="PROSITE" id="PS50885">
    <property type="entry name" value="HAMP"/>
    <property type="match status" value="1"/>
</dbReference>
<keyword evidence="5" id="KW-1133">Transmembrane helix</keyword>
<organism evidence="8 9">
    <name type="scientific">Paraburkholderia tropica</name>
    <dbReference type="NCBI Taxonomy" id="92647"/>
    <lineage>
        <taxon>Bacteria</taxon>
        <taxon>Pseudomonadati</taxon>
        <taxon>Pseudomonadota</taxon>
        <taxon>Betaproteobacteria</taxon>
        <taxon>Burkholderiales</taxon>
        <taxon>Burkholderiaceae</taxon>
        <taxon>Paraburkholderia</taxon>
    </lineage>
</organism>
<feature type="transmembrane region" description="Helical" evidence="5">
    <location>
        <begin position="191"/>
        <end position="213"/>
    </location>
</feature>
<feature type="region of interest" description="Disordered" evidence="4">
    <location>
        <begin position="543"/>
        <end position="593"/>
    </location>
</feature>
<dbReference type="SUPFAM" id="SSF58104">
    <property type="entry name" value="Methyl-accepting chemotaxis protein (MCP) signaling domain"/>
    <property type="match status" value="1"/>
</dbReference>
<evidence type="ECO:0000256" key="5">
    <source>
        <dbReference type="SAM" id="Phobius"/>
    </source>
</evidence>
<proteinExistence type="inferred from homology"/>
<dbReference type="CDD" id="cd19411">
    <property type="entry name" value="MCP2201-like_sensor"/>
    <property type="match status" value="1"/>
</dbReference>
<dbReference type="EMBL" id="QJJV01000005">
    <property type="protein sequence ID" value="PXX18059.1"/>
    <property type="molecule type" value="Genomic_DNA"/>
</dbReference>
<feature type="compositionally biased region" description="Low complexity" evidence="4">
    <location>
        <begin position="543"/>
        <end position="566"/>
    </location>
</feature>
<dbReference type="Gene3D" id="1.10.287.950">
    <property type="entry name" value="Methyl-accepting chemotaxis protein"/>
    <property type="match status" value="1"/>
</dbReference>
<dbReference type="Proteomes" id="UP000247515">
    <property type="component" value="Unassembled WGS sequence"/>
</dbReference>
<dbReference type="Pfam" id="PF00672">
    <property type="entry name" value="HAMP"/>
    <property type="match status" value="1"/>
</dbReference>
<evidence type="ECO:0000256" key="3">
    <source>
        <dbReference type="PROSITE-ProRule" id="PRU00284"/>
    </source>
</evidence>
<name>A0ABX5MXK7_9BURK</name>
<comment type="caution">
    <text evidence="8">The sequence shown here is derived from an EMBL/GenBank/DDBJ whole genome shotgun (WGS) entry which is preliminary data.</text>
</comment>
<dbReference type="RefSeq" id="WP_110327064.1">
    <property type="nucleotide sequence ID" value="NZ_JAGIXD010000012.1"/>
</dbReference>
<protein>
    <submittedName>
        <fullName evidence="8">Methyl-accepting chemotaxis protein</fullName>
    </submittedName>
</protein>
<dbReference type="PANTHER" id="PTHR43531:SF14">
    <property type="entry name" value="METHYL-ACCEPTING CHEMOTAXIS PROTEIN I-RELATED"/>
    <property type="match status" value="1"/>
</dbReference>
<evidence type="ECO:0000259" key="6">
    <source>
        <dbReference type="PROSITE" id="PS50111"/>
    </source>
</evidence>
<sequence length="593" mass="61193">MSFLSHLKIGPRLSAGFAVVLLLLGAVGGIGLLQASRIYDGTLALGDDWLPSVQTLGRLRSVADDVRRTSLRSLLAVDAADKDALRTQHAQFITDFAATLDAYSKLVSSAEERRCYDEINAAWTAYLDHDKQLQTLADAGDSGAADARALASGASAKSFATAQSLINDDIKLNQQGAEAEVARAKSAYAGAFAWTIGLIALAIALGIVIALVITRSITAPLARAVSVAETVARGDLTARIDVTGNDEASQLLSALRHMNERLVDLVARVRTGSEGIATAAAQIAAGNTDLSQRTEEQAASLEETAASMEELTATVKQNADNATQGNTLAGQASSTATRGGEVVGRVVDTMRGISQSSEQVAQIISVIEGIAFQTNILALNAAVEAARAGEQGRGFAVVAGEVRTLAQRSATAAKEIKDLIATSVERVNNGTALVDDAGRTMSEIVQSVRRVADLMGEITAASGEQRTGIEQVSQAVSQMDEVTQQNAALVEEASAAAQSLSTQAGALRELVSVFKVSGAAASAVSMTSTTAVRAPAAVAAPAVKPVSASPAAAKRRATPAPRAAASEPALRQPAPRAEPVAAAAASDDDWETF</sequence>
<dbReference type="PRINTS" id="PR00260">
    <property type="entry name" value="CHEMTRNSDUCR"/>
</dbReference>
<feature type="domain" description="HAMP" evidence="7">
    <location>
        <begin position="215"/>
        <end position="267"/>
    </location>
</feature>
<feature type="domain" description="Methyl-accepting transducer" evidence="6">
    <location>
        <begin position="272"/>
        <end position="501"/>
    </location>
</feature>
<reference evidence="8 9" key="1">
    <citation type="submission" date="2018-05" db="EMBL/GenBank/DDBJ databases">
        <title>Genomic Encyclopedia of Type Strains, Phase IV (KMG-V): Genome sequencing to study the core and pangenomes of soil and plant-associated prokaryotes.</title>
        <authorList>
            <person name="Whitman W."/>
        </authorList>
    </citation>
    <scope>NUCLEOTIDE SEQUENCE [LARGE SCALE GENOMIC DNA]</scope>
    <source>
        <strain evidence="8 9">SIr-6563</strain>
    </source>
</reference>
<dbReference type="Pfam" id="PF12729">
    <property type="entry name" value="4HB_MCP_1"/>
    <property type="match status" value="1"/>
</dbReference>
<keyword evidence="5" id="KW-0812">Transmembrane</keyword>
<dbReference type="CDD" id="cd06225">
    <property type="entry name" value="HAMP"/>
    <property type="match status" value="1"/>
</dbReference>
<evidence type="ECO:0000256" key="1">
    <source>
        <dbReference type="ARBA" id="ARBA00022481"/>
    </source>
</evidence>
<dbReference type="InterPro" id="IPR003660">
    <property type="entry name" value="HAMP_dom"/>
</dbReference>
<gene>
    <name evidence="8" type="ORF">C7400_105121</name>
</gene>
<dbReference type="Pfam" id="PF00015">
    <property type="entry name" value="MCPsignal"/>
    <property type="match status" value="1"/>
</dbReference>
<dbReference type="CDD" id="cd11386">
    <property type="entry name" value="MCP_signal"/>
    <property type="match status" value="1"/>
</dbReference>
<dbReference type="PANTHER" id="PTHR43531">
    <property type="entry name" value="PROTEIN ICFG"/>
    <property type="match status" value="1"/>
</dbReference>
<keyword evidence="1" id="KW-0488">Methylation</keyword>
<keyword evidence="3" id="KW-0807">Transducer</keyword>
<evidence type="ECO:0000313" key="8">
    <source>
        <dbReference type="EMBL" id="PXX18059.1"/>
    </source>
</evidence>
<dbReference type="InterPro" id="IPR047347">
    <property type="entry name" value="YvaQ-like_sensor"/>
</dbReference>
<keyword evidence="5" id="KW-0472">Membrane</keyword>
<dbReference type="PROSITE" id="PS50111">
    <property type="entry name" value="CHEMOTAXIS_TRANSDUC_2"/>
    <property type="match status" value="1"/>
</dbReference>
<dbReference type="InterPro" id="IPR024478">
    <property type="entry name" value="HlyB_4HB_MCP"/>
</dbReference>